<evidence type="ECO:0000313" key="4">
    <source>
        <dbReference type="Proteomes" id="UP001360953"/>
    </source>
</evidence>
<dbReference type="Proteomes" id="UP001360953">
    <property type="component" value="Unassembled WGS sequence"/>
</dbReference>
<comment type="caution">
    <text evidence="3">The sequence shown here is derived from an EMBL/GenBank/DDBJ whole genome shotgun (WGS) entry which is preliminary data.</text>
</comment>
<dbReference type="RefSeq" id="XP_066653718.1">
    <property type="nucleotide sequence ID" value="XM_066800763.1"/>
</dbReference>
<gene>
    <name evidence="3" type="ORF">J3D65DRAFT_629665</name>
</gene>
<evidence type="ECO:0000256" key="1">
    <source>
        <dbReference type="SAM" id="Coils"/>
    </source>
</evidence>
<protein>
    <submittedName>
        <fullName evidence="3">Uncharacterized protein</fullName>
    </submittedName>
</protein>
<keyword evidence="4" id="KW-1185">Reference proteome</keyword>
<feature type="region of interest" description="Disordered" evidence="2">
    <location>
        <begin position="1"/>
        <end position="42"/>
    </location>
</feature>
<evidence type="ECO:0000256" key="2">
    <source>
        <dbReference type="SAM" id="MobiDB-lite"/>
    </source>
</evidence>
<name>A0ABR1LK33_9PEZI</name>
<dbReference type="GeneID" id="92033669"/>
<feature type="compositionally biased region" description="Acidic residues" evidence="2">
    <location>
        <begin position="153"/>
        <end position="182"/>
    </location>
</feature>
<dbReference type="EMBL" id="JBBPEH010000008">
    <property type="protein sequence ID" value="KAK7534993.1"/>
    <property type="molecule type" value="Genomic_DNA"/>
</dbReference>
<keyword evidence="1" id="KW-0175">Coiled coil</keyword>
<proteinExistence type="predicted"/>
<accession>A0ABR1LK33</accession>
<sequence>MGKKKSSKGKTSSPPSKKPSPLPNTNSSGSSNPAKASSGPNVLPVCNCTNCRSTRNRLQPYSILEQRMAKLQKDLNKAQITLGQRDGQIRNLQQRGSNLRRQLDDKTGKLNEQLRMNSELRKQNEELKDTSRDYMKLFGYAMWEQSRLRDSLQDFDEDDEEDEEDEEDEGNVEDVDVDDDPESGVSLPGSSLGEFTIDMGMGLTEIKARDYGQLEK</sequence>
<feature type="coiled-coil region" evidence="1">
    <location>
        <begin position="61"/>
        <end position="137"/>
    </location>
</feature>
<organism evidence="3 4">
    <name type="scientific">Phyllosticta citribraziliensis</name>
    <dbReference type="NCBI Taxonomy" id="989973"/>
    <lineage>
        <taxon>Eukaryota</taxon>
        <taxon>Fungi</taxon>
        <taxon>Dikarya</taxon>
        <taxon>Ascomycota</taxon>
        <taxon>Pezizomycotina</taxon>
        <taxon>Dothideomycetes</taxon>
        <taxon>Dothideomycetes incertae sedis</taxon>
        <taxon>Botryosphaeriales</taxon>
        <taxon>Phyllostictaceae</taxon>
        <taxon>Phyllosticta</taxon>
    </lineage>
</organism>
<evidence type="ECO:0000313" key="3">
    <source>
        <dbReference type="EMBL" id="KAK7534993.1"/>
    </source>
</evidence>
<feature type="compositionally biased region" description="Low complexity" evidence="2">
    <location>
        <begin position="23"/>
        <end position="40"/>
    </location>
</feature>
<feature type="region of interest" description="Disordered" evidence="2">
    <location>
        <begin position="153"/>
        <end position="198"/>
    </location>
</feature>
<reference evidence="3 4" key="1">
    <citation type="submission" date="2024-04" db="EMBL/GenBank/DDBJ databases">
        <title>Phyllosticta paracitricarpa is synonymous to the EU quarantine fungus P. citricarpa based on phylogenomic analyses.</title>
        <authorList>
            <consortium name="Lawrence Berkeley National Laboratory"/>
            <person name="Van ingen-buijs V.A."/>
            <person name="Van westerhoven A.C."/>
            <person name="Haridas S."/>
            <person name="Skiadas P."/>
            <person name="Martin F."/>
            <person name="Groenewald J.Z."/>
            <person name="Crous P.W."/>
            <person name="Seidl M.F."/>
        </authorList>
    </citation>
    <scope>NUCLEOTIDE SEQUENCE [LARGE SCALE GENOMIC DNA]</scope>
    <source>
        <strain evidence="3 4">CPC 17464</strain>
    </source>
</reference>